<organism evidence="8 9">
    <name type="scientific">Acrobeloides nanus</name>
    <dbReference type="NCBI Taxonomy" id="290746"/>
    <lineage>
        <taxon>Eukaryota</taxon>
        <taxon>Metazoa</taxon>
        <taxon>Ecdysozoa</taxon>
        <taxon>Nematoda</taxon>
        <taxon>Chromadorea</taxon>
        <taxon>Rhabditida</taxon>
        <taxon>Tylenchina</taxon>
        <taxon>Cephalobomorpha</taxon>
        <taxon>Cephaloboidea</taxon>
        <taxon>Cephalobidae</taxon>
        <taxon>Acrobeloides</taxon>
    </lineage>
</organism>
<dbReference type="WBParaSite" id="ACRNAN_scaffold4910.g23159.t1">
    <property type="protein sequence ID" value="ACRNAN_scaffold4910.g23159.t1"/>
    <property type="gene ID" value="ACRNAN_scaffold4910.g23159"/>
</dbReference>
<dbReference type="GO" id="GO:0005436">
    <property type="term" value="F:sodium:phosphate symporter activity"/>
    <property type="evidence" value="ECO:0007669"/>
    <property type="project" value="InterPro"/>
</dbReference>
<dbReference type="InterPro" id="IPR003841">
    <property type="entry name" value="Na/Pi_transpt"/>
</dbReference>
<dbReference type="PANTHER" id="PTHR10010">
    <property type="entry name" value="SOLUTE CARRIER FAMILY 34 SODIUM PHOSPHATE , MEMBER 2-RELATED"/>
    <property type="match status" value="1"/>
</dbReference>
<keyword evidence="8" id="KW-1185">Reference proteome</keyword>
<evidence type="ECO:0000256" key="5">
    <source>
        <dbReference type="ARBA" id="ARBA00022989"/>
    </source>
</evidence>
<dbReference type="PANTHER" id="PTHR10010:SF46">
    <property type="entry name" value="SODIUM-DEPENDENT PHOSPHATE TRANSPORT PROTEIN 2B"/>
    <property type="match status" value="1"/>
</dbReference>
<proteinExistence type="inferred from homology"/>
<evidence type="ECO:0000256" key="3">
    <source>
        <dbReference type="ARBA" id="ARBA00022475"/>
    </source>
</evidence>
<feature type="transmembrane region" description="Helical" evidence="7">
    <location>
        <begin position="192"/>
        <end position="211"/>
    </location>
</feature>
<comment type="similarity">
    <text evidence="2">Belongs to the SLC34A transporter family.</text>
</comment>
<feature type="transmembrane region" description="Helical" evidence="7">
    <location>
        <begin position="257"/>
        <end position="280"/>
    </location>
</feature>
<dbReference type="Pfam" id="PF02690">
    <property type="entry name" value="Na_Pi_cotrans"/>
    <property type="match status" value="1"/>
</dbReference>
<evidence type="ECO:0000256" key="2">
    <source>
        <dbReference type="ARBA" id="ARBA00005808"/>
    </source>
</evidence>
<dbReference type="NCBIfam" id="NF037997">
    <property type="entry name" value="Na_Pi_symport"/>
    <property type="match status" value="1"/>
</dbReference>
<comment type="subcellular location">
    <subcellularLocation>
        <location evidence="1">Apical cell membrane</location>
        <topology evidence="1">Multi-pass membrane protein</topology>
    </subcellularLocation>
</comment>
<dbReference type="AlphaFoldDB" id="A0A914E088"/>
<dbReference type="GO" id="GO:0044341">
    <property type="term" value="P:sodium-dependent phosphate transport"/>
    <property type="evidence" value="ECO:0007669"/>
    <property type="project" value="InterPro"/>
</dbReference>
<keyword evidence="3" id="KW-1003">Cell membrane</keyword>
<evidence type="ECO:0000256" key="1">
    <source>
        <dbReference type="ARBA" id="ARBA00004424"/>
    </source>
</evidence>
<feature type="transmembrane region" description="Helical" evidence="7">
    <location>
        <begin position="232"/>
        <end position="251"/>
    </location>
</feature>
<keyword evidence="4 7" id="KW-0812">Transmembrane</keyword>
<keyword evidence="6 7" id="KW-0472">Membrane</keyword>
<evidence type="ECO:0000256" key="7">
    <source>
        <dbReference type="SAM" id="Phobius"/>
    </source>
</evidence>
<evidence type="ECO:0000313" key="9">
    <source>
        <dbReference type="WBParaSite" id="ACRNAN_scaffold4910.g23159.t1"/>
    </source>
</evidence>
<feature type="transmembrane region" description="Helical" evidence="7">
    <location>
        <begin position="162"/>
        <end position="180"/>
    </location>
</feature>
<sequence length="354" mass="39762">MLGSEMGASLINALVSLTQVGNRDQFRRAFAAVTVNDVFNFLSYFILMPIEVGTGVIEKISGAIVQPLSGVKASEIKTLNFLTDPVLNYIIRALLGGQIGILVRKLMDKDLPWPFTCFTNYVVMVVGCVIVMIIQSSGVFRAVLTPLVGIGVVTLERLYPLLLGANVGTTFTGVLAAFSADPAKIKETLQMALAQTVYNLIGVILFYPIPFMRRIPINIAKKLANKTSKYRWFALIYIAVIFFILPIYLFGVSFLPLPIMLSMICIPLGFFAILILINYIQVKCPGNLPQKLRSWNFLPDYLHSLHPYDKAMTRYCTKISFCRKFWHRNADDIDLREGNRDMETLFKLSHQTQV</sequence>
<dbReference type="Proteomes" id="UP000887540">
    <property type="component" value="Unplaced"/>
</dbReference>
<feature type="transmembrane region" description="Helical" evidence="7">
    <location>
        <begin position="115"/>
        <end position="133"/>
    </location>
</feature>
<evidence type="ECO:0000256" key="6">
    <source>
        <dbReference type="ARBA" id="ARBA00023136"/>
    </source>
</evidence>
<name>A0A914E088_9BILA</name>
<reference evidence="9" key="1">
    <citation type="submission" date="2022-11" db="UniProtKB">
        <authorList>
            <consortium name="WormBaseParasite"/>
        </authorList>
    </citation>
    <scope>IDENTIFICATION</scope>
</reference>
<dbReference type="GO" id="GO:0016324">
    <property type="term" value="C:apical plasma membrane"/>
    <property type="evidence" value="ECO:0007669"/>
    <property type="project" value="UniProtKB-SubCell"/>
</dbReference>
<keyword evidence="5 7" id="KW-1133">Transmembrane helix</keyword>
<evidence type="ECO:0000256" key="4">
    <source>
        <dbReference type="ARBA" id="ARBA00022692"/>
    </source>
</evidence>
<evidence type="ECO:0000313" key="8">
    <source>
        <dbReference type="Proteomes" id="UP000887540"/>
    </source>
</evidence>
<accession>A0A914E088</accession>
<protein>
    <submittedName>
        <fullName evidence="9">Uncharacterized protein</fullName>
    </submittedName>
</protein>